<feature type="compositionally biased region" description="Low complexity" evidence="2">
    <location>
        <begin position="601"/>
        <end position="621"/>
    </location>
</feature>
<dbReference type="RefSeq" id="XP_017777107.1">
    <property type="nucleotide sequence ID" value="XM_017921618.1"/>
</dbReference>
<evidence type="ECO:0000313" key="3">
    <source>
        <dbReference type="Proteomes" id="UP000695000"/>
    </source>
</evidence>
<feature type="compositionally biased region" description="Polar residues" evidence="2">
    <location>
        <begin position="192"/>
        <end position="203"/>
    </location>
</feature>
<feature type="region of interest" description="Disordered" evidence="2">
    <location>
        <begin position="794"/>
        <end position="877"/>
    </location>
</feature>
<feature type="compositionally biased region" description="Low complexity" evidence="2">
    <location>
        <begin position="798"/>
        <end position="807"/>
    </location>
</feature>
<dbReference type="Proteomes" id="UP000695000">
    <property type="component" value="Unplaced"/>
</dbReference>
<feature type="region of interest" description="Disordered" evidence="2">
    <location>
        <begin position="1"/>
        <end position="21"/>
    </location>
</feature>
<organism evidence="3 4">
    <name type="scientific">Nicrophorus vespilloides</name>
    <name type="common">Boreal carrion beetle</name>
    <dbReference type="NCBI Taxonomy" id="110193"/>
    <lineage>
        <taxon>Eukaryota</taxon>
        <taxon>Metazoa</taxon>
        <taxon>Ecdysozoa</taxon>
        <taxon>Arthropoda</taxon>
        <taxon>Hexapoda</taxon>
        <taxon>Insecta</taxon>
        <taxon>Pterygota</taxon>
        <taxon>Neoptera</taxon>
        <taxon>Endopterygota</taxon>
        <taxon>Coleoptera</taxon>
        <taxon>Polyphaga</taxon>
        <taxon>Staphyliniformia</taxon>
        <taxon>Silphidae</taxon>
        <taxon>Nicrophorinae</taxon>
        <taxon>Nicrophorus</taxon>
    </lineage>
</organism>
<feature type="region of interest" description="Disordered" evidence="2">
    <location>
        <begin position="178"/>
        <end position="203"/>
    </location>
</feature>
<feature type="compositionally biased region" description="Polar residues" evidence="2">
    <location>
        <begin position="863"/>
        <end position="877"/>
    </location>
</feature>
<sequence length="1091" mass="121733">REATQRDADRERRLRADSESRAKLALQEAARNRSRLKLEIARMEETVLSMLTYKKQSEQLRQEKAALTIAFENRCQQYQNTITRLNQEIFSLRQQIEQSCNNLENSTATQALLMQKQAEESRKQYERCLDDVANQVVRALVTQKGLKEEVAVLNSRIQDLEAQNCTLTSMLVHQLNDPPNHLALEDSHSEDNNTSADASPSNLMRSSLTFRHCNSFDSDILDSKGELKSKDPGLSLEDKKRHHVLTKLWTELKGTEVTPKRLIEALSAVDSALWIPPQRPVSLNLQLPILQASKYRRSKPILAQSKSEEETGNESPESGNRDEGYSTMSSDVQAEVTRTGGVGDSQLEDLKEEDVETRLLASENNNKDPEVIYIPINLLNNLKPRNSFPPGKDLLPFQHIMRSFSDSHLCIKITTAPSPCYTFSSPISSSPSILLLDLSDKSINPLRRTKATSLLVDGEKNESPGSWSSFADERVECSTMDAEYIQHWLKLDDTRSNLQQQHRDLFELEYDHNELEDWSLNISNELDSTRLEHWKKSQTGDAITPGQISQISTLPSIQENNAFELEEDSSEILWNESSYMVGQDVVTLLMDGEKQWPYATSSNIHHSPDSSWSSASDCCNSQNDPSSKRSSAVLSGCCSDDTGELPAIETYFTRDYYRLVKFESTKSLASSSSRSLGGGGCGGGALSENGERETALQNVLTFIAEQQKYTRETKPMEAVATKEFNIEAPPPQAVDDIKVTCDVQQPKIAYADEVCLVTPIDIIESESCSMLSEHPVDICSSINVELSSTEYQKDSELSESLTSSVSTPETIVSKIPRRKSSKIPISPAKSLKQGGAKGASRIPHRTAKPKPEIKVKSPEHQKQQQQSAITSERLPQSTSGVVSDIIDGPPHRAVSFHERATSKDVIDELNRMIKNGNDASQEHLDVTTTCLDEACRATGWIHVERDVDLTDPKVRADLCDVMLTSVSSDSSPTSSCGGSVSSESTEEPPDYGQLHRIHRYHRQKKANAARPELAVVRASAPSFRPSIIGRPDFYVRYGEKEREAVASFDFLDDFSTSGSCSGSMDEQVVVIQKQQQQHNHQHHNKQQQIGD</sequence>
<dbReference type="GeneID" id="108563059"/>
<evidence type="ECO:0000256" key="2">
    <source>
        <dbReference type="SAM" id="MobiDB-lite"/>
    </source>
</evidence>
<evidence type="ECO:0000256" key="1">
    <source>
        <dbReference type="SAM" id="Coils"/>
    </source>
</evidence>
<feature type="compositionally biased region" description="Polar residues" evidence="2">
    <location>
        <begin position="622"/>
        <end position="633"/>
    </location>
</feature>
<feature type="region of interest" description="Disordered" evidence="2">
    <location>
        <begin position="967"/>
        <end position="991"/>
    </location>
</feature>
<feature type="compositionally biased region" description="Low complexity" evidence="2">
    <location>
        <begin position="822"/>
        <end position="832"/>
    </location>
</feature>
<gene>
    <name evidence="4" type="primary">LOC108563059</name>
</gene>
<name>A0ABM1MRA7_NICVS</name>
<accession>A0ABM1MRA7</accession>
<reference evidence="4" key="1">
    <citation type="submission" date="2025-08" db="UniProtKB">
        <authorList>
            <consortium name="RefSeq"/>
        </authorList>
    </citation>
    <scope>IDENTIFICATION</scope>
    <source>
        <tissue evidence="4">Whole Larva</tissue>
    </source>
</reference>
<feature type="region of interest" description="Disordered" evidence="2">
    <location>
        <begin position="600"/>
        <end position="635"/>
    </location>
</feature>
<keyword evidence="1" id="KW-0175">Coiled coil</keyword>
<feature type="non-terminal residue" evidence="4">
    <location>
        <position position="1"/>
    </location>
</feature>
<feature type="coiled-coil region" evidence="1">
    <location>
        <begin position="26"/>
        <end position="163"/>
    </location>
</feature>
<feature type="compositionally biased region" description="Basic and acidic residues" evidence="2">
    <location>
        <begin position="849"/>
        <end position="862"/>
    </location>
</feature>
<feature type="compositionally biased region" description="Low complexity" evidence="2">
    <location>
        <begin position="967"/>
        <end position="983"/>
    </location>
</feature>
<dbReference type="PANTHER" id="PTHR21740">
    <property type="entry name" value="NCK-ASSOCIATED PROTEIN 5"/>
    <property type="match status" value="1"/>
</dbReference>
<keyword evidence="3" id="KW-1185">Reference proteome</keyword>
<proteinExistence type="predicted"/>
<feature type="region of interest" description="Disordered" evidence="2">
    <location>
        <begin position="301"/>
        <end position="330"/>
    </location>
</feature>
<protein>
    <submittedName>
        <fullName evidence="4">Uncharacterized protein LOC108563059</fullName>
    </submittedName>
</protein>
<evidence type="ECO:0000313" key="4">
    <source>
        <dbReference type="RefSeq" id="XP_017777107.1"/>
    </source>
</evidence>
<dbReference type="InterPro" id="IPR026163">
    <property type="entry name" value="Nckap5l"/>
</dbReference>
<dbReference type="PANTHER" id="PTHR21740:SF8">
    <property type="entry name" value="NCK-ASSOCIATED PROTEIN 5"/>
    <property type="match status" value="1"/>
</dbReference>